<dbReference type="Proteomes" id="UP000027382">
    <property type="component" value="Segment"/>
</dbReference>
<evidence type="ECO:0000313" key="2">
    <source>
        <dbReference type="Proteomes" id="UP000027382"/>
    </source>
</evidence>
<name>A0A068EPB2_9CAUD</name>
<accession>A0A068EPB2</accession>
<dbReference type="KEGG" id="vg:22277037"/>
<dbReference type="EMBL" id="KF554508">
    <property type="protein sequence ID" value="AID50529.1"/>
    <property type="molecule type" value="Genomic_DNA"/>
</dbReference>
<dbReference type="GeneID" id="22277037"/>
<dbReference type="RefSeq" id="YP_009099138.1">
    <property type="nucleotide sequence ID" value="NC_025423.1"/>
</dbReference>
<sequence>MIGGFSFVYRSGDDSRFPTFFYVEQVVEPHDTKRWWRKNCVPCFNNCEGVQDRKV</sequence>
<protein>
    <submittedName>
        <fullName evidence="1">Uncharacterized protein</fullName>
    </submittedName>
</protein>
<reference evidence="1" key="1">
    <citation type="journal article" date="2014" name="Virology">
        <title>The odd one out: Bacillus ACT bacteriophage CP-51 exhibits unusual properties compared to related Spounavirinae W.Ph. and Bastille.</title>
        <authorList>
            <person name="Klumpp J."/>
            <person name="Schmuki M."/>
            <person name="Sozhamannan S."/>
            <person name="Beyer W."/>
            <person name="Fouts D.E."/>
            <person name="Bernbach V."/>
            <person name="Calendar R."/>
            <person name="Loessner M.J."/>
        </authorList>
    </citation>
    <scope>NUCLEOTIDE SEQUENCE [LARGE SCALE GENOMIC DNA]</scope>
</reference>
<organism evidence="1 2">
    <name type="scientific">Bacillus phage CP-51</name>
    <dbReference type="NCBI Taxonomy" id="1391188"/>
    <lineage>
        <taxon>Viruses</taxon>
        <taxon>Duplodnaviria</taxon>
        <taxon>Heunggongvirae</taxon>
        <taxon>Uroviricota</taxon>
        <taxon>Caudoviricetes</taxon>
        <taxon>Herelleviridae</taxon>
        <taxon>Spounavirinae</taxon>
        <taxon>Siminovitchvirus</taxon>
        <taxon>Siminovitchvirus CP51</taxon>
    </lineage>
</organism>
<proteinExistence type="predicted"/>
<keyword evidence="2" id="KW-1185">Reference proteome</keyword>
<evidence type="ECO:0000313" key="1">
    <source>
        <dbReference type="EMBL" id="AID50529.1"/>
    </source>
</evidence>